<dbReference type="InterPro" id="IPR036390">
    <property type="entry name" value="WH_DNA-bd_sf"/>
</dbReference>
<evidence type="ECO:0000313" key="5">
    <source>
        <dbReference type="EMBL" id="SQI44052.1"/>
    </source>
</evidence>
<dbReference type="InterPro" id="IPR037171">
    <property type="entry name" value="NagB/RpiA_transferase-like"/>
</dbReference>
<dbReference type="GO" id="GO:0003700">
    <property type="term" value="F:DNA-binding transcription factor activity"/>
    <property type="evidence" value="ECO:0007669"/>
    <property type="project" value="InterPro"/>
</dbReference>
<dbReference type="SUPFAM" id="SSF100950">
    <property type="entry name" value="NagB/RpiA/CoA transferase-like"/>
    <property type="match status" value="1"/>
</dbReference>
<dbReference type="OrthoDB" id="5685843at2"/>
<dbReference type="InterPro" id="IPR014036">
    <property type="entry name" value="DeoR-like_C"/>
</dbReference>
<organism evidence="5 6">
    <name type="scientific">Leminorella richardii</name>
    <dbReference type="NCBI Taxonomy" id="158841"/>
    <lineage>
        <taxon>Bacteria</taxon>
        <taxon>Pseudomonadati</taxon>
        <taxon>Pseudomonadota</taxon>
        <taxon>Gammaproteobacteria</taxon>
        <taxon>Enterobacterales</taxon>
        <taxon>Budviciaceae</taxon>
        <taxon>Leminorella</taxon>
    </lineage>
</organism>
<dbReference type="Pfam" id="PF00455">
    <property type="entry name" value="DeoRC"/>
    <property type="match status" value="1"/>
</dbReference>
<dbReference type="InterPro" id="IPR036388">
    <property type="entry name" value="WH-like_DNA-bd_sf"/>
</dbReference>
<dbReference type="PROSITE" id="PS00894">
    <property type="entry name" value="HTH_DEOR_1"/>
    <property type="match status" value="1"/>
</dbReference>
<dbReference type="InterPro" id="IPR018356">
    <property type="entry name" value="Tscrpt_reg_HTH_DeoR_CS"/>
</dbReference>
<dbReference type="InterPro" id="IPR011991">
    <property type="entry name" value="ArsR-like_HTH"/>
</dbReference>
<keyword evidence="6" id="KW-1185">Reference proteome</keyword>
<dbReference type="InterPro" id="IPR001034">
    <property type="entry name" value="DeoR_HTH"/>
</dbReference>
<evidence type="ECO:0000259" key="4">
    <source>
        <dbReference type="PROSITE" id="PS51000"/>
    </source>
</evidence>
<name>A0A2X4VB91_9GAMM</name>
<keyword evidence="2" id="KW-0238">DNA-binding</keyword>
<dbReference type="EMBL" id="LS483470">
    <property type="protein sequence ID" value="SQI44052.1"/>
    <property type="molecule type" value="Genomic_DNA"/>
</dbReference>
<gene>
    <name evidence="5" type="primary">glcR</name>
    <name evidence="5" type="ORF">NCTC12151_03395</name>
</gene>
<evidence type="ECO:0000313" key="6">
    <source>
        <dbReference type="Proteomes" id="UP000249005"/>
    </source>
</evidence>
<dbReference type="Proteomes" id="UP000249005">
    <property type="component" value="Chromosome 1"/>
</dbReference>
<dbReference type="RefSeq" id="WP_111741670.1">
    <property type="nucleotide sequence ID" value="NZ_LR698987.1"/>
</dbReference>
<dbReference type="CDD" id="cd00090">
    <property type="entry name" value="HTH_ARSR"/>
    <property type="match status" value="1"/>
</dbReference>
<dbReference type="Pfam" id="PF08220">
    <property type="entry name" value="HTH_DeoR"/>
    <property type="match status" value="1"/>
</dbReference>
<evidence type="ECO:0000256" key="2">
    <source>
        <dbReference type="ARBA" id="ARBA00023125"/>
    </source>
</evidence>
<dbReference type="PROSITE" id="PS51000">
    <property type="entry name" value="HTH_DEOR_2"/>
    <property type="match status" value="1"/>
</dbReference>
<dbReference type="PANTHER" id="PTHR30363:SF44">
    <property type="entry name" value="AGA OPERON TRANSCRIPTIONAL REPRESSOR-RELATED"/>
    <property type="match status" value="1"/>
</dbReference>
<dbReference type="SUPFAM" id="SSF46785">
    <property type="entry name" value="Winged helix' DNA-binding domain"/>
    <property type="match status" value="1"/>
</dbReference>
<dbReference type="InterPro" id="IPR050313">
    <property type="entry name" value="Carb_Metab_HTH_regulators"/>
</dbReference>
<feature type="domain" description="HTH deoR-type" evidence="4">
    <location>
        <begin position="4"/>
        <end position="58"/>
    </location>
</feature>
<accession>A0A2X4VB91</accession>
<reference evidence="5 6" key="1">
    <citation type="submission" date="2018-06" db="EMBL/GenBank/DDBJ databases">
        <authorList>
            <consortium name="Pathogen Informatics"/>
            <person name="Doyle S."/>
        </authorList>
    </citation>
    <scope>NUCLEOTIDE SEQUENCE [LARGE SCALE GENOMIC DNA]</scope>
    <source>
        <strain evidence="5 6">NCTC12151</strain>
    </source>
</reference>
<keyword evidence="1" id="KW-0805">Transcription regulation</keyword>
<keyword evidence="3" id="KW-0804">Transcription</keyword>
<protein>
    <submittedName>
        <fullName evidence="5">HTH-type transcriptional repressor glcR</fullName>
    </submittedName>
</protein>
<dbReference type="Gene3D" id="3.40.50.1360">
    <property type="match status" value="1"/>
</dbReference>
<sequence>MRHSRERREQILIALAEGEADVDVLAQRFGVSPSTVRRDLQRLSKEKAVMRTYGGAILAPSAVEETLAEREVRNIEAKQAIARAAAAYIQDGETLILDGGSTVTALAQLLRERTLRVITNNMKVAWMLTDAPGISLILLGGTIRPISMTSYGPLAEEAMRTLTAARLFTSADGVVAERGLCEATLEQASLKRLMMRQAAETFILADSTKLGAASQSAWASFPERWQLITDRHAPVEAIAPFIDAGGKVTQA</sequence>
<dbReference type="Gene3D" id="1.10.10.10">
    <property type="entry name" value="Winged helix-like DNA-binding domain superfamily/Winged helix DNA-binding domain"/>
    <property type="match status" value="1"/>
</dbReference>
<evidence type="ECO:0000256" key="3">
    <source>
        <dbReference type="ARBA" id="ARBA00023163"/>
    </source>
</evidence>
<dbReference type="PANTHER" id="PTHR30363">
    <property type="entry name" value="HTH-TYPE TRANSCRIPTIONAL REGULATOR SRLR-RELATED"/>
    <property type="match status" value="1"/>
</dbReference>
<dbReference type="KEGG" id="lri:NCTC12151_03395"/>
<evidence type="ECO:0000256" key="1">
    <source>
        <dbReference type="ARBA" id="ARBA00023015"/>
    </source>
</evidence>
<dbReference type="PRINTS" id="PR00037">
    <property type="entry name" value="HTHLACR"/>
</dbReference>
<dbReference type="SMART" id="SM00420">
    <property type="entry name" value="HTH_DEOR"/>
    <property type="match status" value="1"/>
</dbReference>
<dbReference type="GO" id="GO:0003677">
    <property type="term" value="F:DNA binding"/>
    <property type="evidence" value="ECO:0007669"/>
    <property type="project" value="UniProtKB-KW"/>
</dbReference>
<dbReference type="SMART" id="SM01134">
    <property type="entry name" value="DeoRC"/>
    <property type="match status" value="1"/>
</dbReference>
<proteinExistence type="predicted"/>
<dbReference type="AlphaFoldDB" id="A0A2X4VB91"/>